<dbReference type="CDD" id="cd00073">
    <property type="entry name" value="H15"/>
    <property type="match status" value="1"/>
</dbReference>
<proteinExistence type="predicted"/>
<dbReference type="GO" id="GO:0000786">
    <property type="term" value="C:nucleosome"/>
    <property type="evidence" value="ECO:0007669"/>
    <property type="project" value="InterPro"/>
</dbReference>
<dbReference type="InterPro" id="IPR027417">
    <property type="entry name" value="P-loop_NTPase"/>
</dbReference>
<keyword evidence="5" id="KW-1185">Reference proteome</keyword>
<dbReference type="InterPro" id="IPR036388">
    <property type="entry name" value="WH-like_DNA-bd_sf"/>
</dbReference>
<sequence length="317" mass="35652">METRNDTAQSNSVMDVGTTGQDSHVVRFTCRVVARSQVSGRITYNGHGMDEFVPRRNSAYVSQDDLHIGEMTVRETLYLSLEKDRSGVNRQGSSVEGVEEEGDDLPDSPKSSEFEGAILVWMKIAPQQLDIEIDKRVLKKKSTDQSTRSIRTFTEKSSASPQLSAERTTRLASSAMTPQKDEESPYQVKAKTCYKPLEDSVMGYIWKRDDSKIQGEVKSTTMAKQVKERKSKMIKEALLALKEKGGSSPYAIAKYMEEKHKAVLPANFNKMLKVSKPDVKPREPVKKKAVSKAKASFAVLEKKVVKKQPVKKTERRR</sequence>
<accession>A0A835HEA3</accession>
<dbReference type="SMART" id="SM00526">
    <property type="entry name" value="H15"/>
    <property type="match status" value="1"/>
</dbReference>
<protein>
    <recommendedName>
        <fullName evidence="3">H15 domain-containing protein</fullName>
    </recommendedName>
</protein>
<dbReference type="OrthoDB" id="66620at2759"/>
<gene>
    <name evidence="4" type="ORF">IFM89_012284</name>
</gene>
<comment type="caution">
    <text evidence="4">The sequence shown here is derived from an EMBL/GenBank/DDBJ whole genome shotgun (WGS) entry which is preliminary data.</text>
</comment>
<dbReference type="Gene3D" id="3.40.50.300">
    <property type="entry name" value="P-loop containing nucleotide triphosphate hydrolases"/>
    <property type="match status" value="1"/>
</dbReference>
<feature type="domain" description="H15" evidence="3">
    <location>
        <begin position="226"/>
        <end position="314"/>
    </location>
</feature>
<organism evidence="4 5">
    <name type="scientific">Coptis chinensis</name>
    <dbReference type="NCBI Taxonomy" id="261450"/>
    <lineage>
        <taxon>Eukaryota</taxon>
        <taxon>Viridiplantae</taxon>
        <taxon>Streptophyta</taxon>
        <taxon>Embryophyta</taxon>
        <taxon>Tracheophyta</taxon>
        <taxon>Spermatophyta</taxon>
        <taxon>Magnoliopsida</taxon>
        <taxon>Ranunculales</taxon>
        <taxon>Ranunculaceae</taxon>
        <taxon>Coptidoideae</taxon>
        <taxon>Coptis</taxon>
    </lineage>
</organism>
<dbReference type="InterPro" id="IPR036390">
    <property type="entry name" value="WH_DNA-bd_sf"/>
</dbReference>
<dbReference type="Gene3D" id="1.10.10.10">
    <property type="entry name" value="Winged helix-like DNA-binding domain superfamily/Winged helix DNA-binding domain"/>
    <property type="match status" value="1"/>
</dbReference>
<dbReference type="Pfam" id="PF00538">
    <property type="entry name" value="Linker_histone"/>
    <property type="match status" value="1"/>
</dbReference>
<evidence type="ECO:0000256" key="1">
    <source>
        <dbReference type="ARBA" id="ARBA00022448"/>
    </source>
</evidence>
<evidence type="ECO:0000256" key="2">
    <source>
        <dbReference type="SAM" id="MobiDB-lite"/>
    </source>
</evidence>
<dbReference type="AlphaFoldDB" id="A0A835HEA3"/>
<dbReference type="GO" id="GO:0003677">
    <property type="term" value="F:DNA binding"/>
    <property type="evidence" value="ECO:0007669"/>
    <property type="project" value="InterPro"/>
</dbReference>
<feature type="compositionally biased region" description="Acidic residues" evidence="2">
    <location>
        <begin position="97"/>
        <end position="106"/>
    </location>
</feature>
<dbReference type="Proteomes" id="UP000631114">
    <property type="component" value="Unassembled WGS sequence"/>
</dbReference>
<dbReference type="PROSITE" id="PS51504">
    <property type="entry name" value="H15"/>
    <property type="match status" value="1"/>
</dbReference>
<feature type="compositionally biased region" description="Polar residues" evidence="2">
    <location>
        <begin position="144"/>
        <end position="177"/>
    </location>
</feature>
<dbReference type="EMBL" id="JADFTS010000007">
    <property type="protein sequence ID" value="KAF9596553.1"/>
    <property type="molecule type" value="Genomic_DNA"/>
</dbReference>
<evidence type="ECO:0000259" key="3">
    <source>
        <dbReference type="PROSITE" id="PS51504"/>
    </source>
</evidence>
<evidence type="ECO:0000313" key="4">
    <source>
        <dbReference type="EMBL" id="KAF9596553.1"/>
    </source>
</evidence>
<keyword evidence="1" id="KW-0813">Transport</keyword>
<evidence type="ECO:0000313" key="5">
    <source>
        <dbReference type="Proteomes" id="UP000631114"/>
    </source>
</evidence>
<dbReference type="SUPFAM" id="SSF46785">
    <property type="entry name" value="Winged helix' DNA-binding domain"/>
    <property type="match status" value="1"/>
</dbReference>
<name>A0A835HEA3_9MAGN</name>
<feature type="region of interest" description="Disordered" evidence="2">
    <location>
        <begin position="85"/>
        <end position="110"/>
    </location>
</feature>
<dbReference type="PANTHER" id="PTHR19241">
    <property type="entry name" value="ATP-BINDING CASSETTE TRANSPORTER"/>
    <property type="match status" value="1"/>
</dbReference>
<dbReference type="InterPro" id="IPR005818">
    <property type="entry name" value="Histone_H1/H5_H15"/>
</dbReference>
<reference evidence="4 5" key="1">
    <citation type="submission" date="2020-10" db="EMBL/GenBank/DDBJ databases">
        <title>The Coptis chinensis genome and diversification of protoberbering-type alkaloids.</title>
        <authorList>
            <person name="Wang B."/>
            <person name="Shu S."/>
            <person name="Song C."/>
            <person name="Liu Y."/>
        </authorList>
    </citation>
    <scope>NUCLEOTIDE SEQUENCE [LARGE SCALE GENOMIC DNA]</scope>
    <source>
        <strain evidence="4">HL-2020</strain>
        <tissue evidence="4">Leaf</tissue>
    </source>
</reference>
<feature type="region of interest" description="Disordered" evidence="2">
    <location>
        <begin position="140"/>
        <end position="187"/>
    </location>
</feature>
<dbReference type="GO" id="GO:0006334">
    <property type="term" value="P:nucleosome assembly"/>
    <property type="evidence" value="ECO:0007669"/>
    <property type="project" value="InterPro"/>
</dbReference>